<proteinExistence type="predicted"/>
<gene>
    <name evidence="1" type="ORF">KI659_15185</name>
</gene>
<evidence type="ECO:0000313" key="2">
    <source>
        <dbReference type="Proteomes" id="UP001319104"/>
    </source>
</evidence>
<evidence type="ECO:0000313" key="1">
    <source>
        <dbReference type="EMBL" id="MBS9525362.1"/>
    </source>
</evidence>
<sequence>MNLREKALEVSRVFDLLSEDTGKFMAQSGVNCVIGCGKCCMNPKISASVLEFLPLAFDLYSKGLADKAMEKLENMGEEDFCLLFRQTNFLTNSGSCGDYQYRGMICRLFGASVRRDKHGMKQMITCKIIKEGQPEEFKALSEAINSGLPAPSASYYYSLLSDIDERLSEHFPVNTAIKKALDHVMTYSYYLENQEV</sequence>
<dbReference type="Pfam" id="PF03692">
    <property type="entry name" value="CxxCxxCC"/>
    <property type="match status" value="1"/>
</dbReference>
<dbReference type="RefSeq" id="WP_213946222.1">
    <property type="nucleotide sequence ID" value="NZ_JAHBGI010000001.1"/>
</dbReference>
<accession>A0AAP2CJK5</accession>
<name>A0AAP2CJK5_9BACT</name>
<dbReference type="AlphaFoldDB" id="A0AAP2CJK5"/>
<reference evidence="1 2" key="1">
    <citation type="submission" date="2021-05" db="EMBL/GenBank/DDBJ databases">
        <authorList>
            <person name="Zhang Z.D."/>
            <person name="Osman G."/>
        </authorList>
    </citation>
    <scope>NUCLEOTIDE SEQUENCE [LARGE SCALE GENOMIC DNA]</scope>
    <source>
        <strain evidence="1 2">KCTC 32217</strain>
    </source>
</reference>
<organism evidence="1 2">
    <name type="scientific">Litoribacter ruber</name>
    <dbReference type="NCBI Taxonomy" id="702568"/>
    <lineage>
        <taxon>Bacteria</taxon>
        <taxon>Pseudomonadati</taxon>
        <taxon>Bacteroidota</taxon>
        <taxon>Cytophagia</taxon>
        <taxon>Cytophagales</taxon>
        <taxon>Cyclobacteriaceae</taxon>
        <taxon>Litoribacter</taxon>
    </lineage>
</organism>
<protein>
    <submittedName>
        <fullName evidence="1">YkgJ family cysteine cluster protein</fullName>
    </submittedName>
</protein>
<dbReference type="InterPro" id="IPR005358">
    <property type="entry name" value="Puta_zinc/iron-chelating_dom"/>
</dbReference>
<keyword evidence="2" id="KW-1185">Reference proteome</keyword>
<dbReference type="Proteomes" id="UP001319104">
    <property type="component" value="Unassembled WGS sequence"/>
</dbReference>
<comment type="caution">
    <text evidence="1">The sequence shown here is derived from an EMBL/GenBank/DDBJ whole genome shotgun (WGS) entry which is preliminary data.</text>
</comment>
<dbReference type="EMBL" id="JAHCMY010000011">
    <property type="protein sequence ID" value="MBS9525362.1"/>
    <property type="molecule type" value="Genomic_DNA"/>
</dbReference>